<evidence type="ECO:0000256" key="14">
    <source>
        <dbReference type="ARBA" id="ARBA00023163"/>
    </source>
</evidence>
<dbReference type="InterPro" id="IPR031127">
    <property type="entry name" value="E3_UB_ligase_RBR"/>
</dbReference>
<evidence type="ECO:0000313" key="24">
    <source>
        <dbReference type="Proteomes" id="UP000694620"/>
    </source>
</evidence>
<gene>
    <name evidence="23" type="primary">RNF14</name>
    <name evidence="23" type="synonym">rnf14</name>
</gene>
<dbReference type="PROSITE" id="PS50089">
    <property type="entry name" value="ZF_RING_2"/>
    <property type="match status" value="1"/>
</dbReference>
<feature type="domain" description="RING-type" evidence="22">
    <location>
        <begin position="191"/>
        <end position="432"/>
    </location>
</feature>
<evidence type="ECO:0000256" key="1">
    <source>
        <dbReference type="ARBA" id="ARBA00001798"/>
    </source>
</evidence>
<evidence type="ECO:0000256" key="13">
    <source>
        <dbReference type="ARBA" id="ARBA00023015"/>
    </source>
</evidence>
<dbReference type="Pfam" id="PF01485">
    <property type="entry name" value="IBR"/>
    <property type="match status" value="1"/>
</dbReference>
<dbReference type="GeneID" id="114660220"/>
<feature type="domain" description="RWD" evidence="21">
    <location>
        <begin position="11"/>
        <end position="137"/>
    </location>
</feature>
<dbReference type="InterPro" id="IPR016135">
    <property type="entry name" value="UBQ-conjugating_enzyme/RWD"/>
</dbReference>
<evidence type="ECO:0000256" key="10">
    <source>
        <dbReference type="ARBA" id="ARBA00022771"/>
    </source>
</evidence>
<evidence type="ECO:0000259" key="20">
    <source>
        <dbReference type="PROSITE" id="PS50089"/>
    </source>
</evidence>
<dbReference type="SMART" id="SM00591">
    <property type="entry name" value="RWD"/>
    <property type="match status" value="1"/>
</dbReference>
<dbReference type="PANTHER" id="PTHR11685">
    <property type="entry name" value="RBR FAMILY RING FINGER AND IBR DOMAIN-CONTAINING"/>
    <property type="match status" value="1"/>
</dbReference>
<dbReference type="InterPro" id="IPR017907">
    <property type="entry name" value="Znf_RING_CS"/>
</dbReference>
<reference evidence="23" key="3">
    <citation type="submission" date="2025-09" db="UniProtKB">
        <authorList>
            <consortium name="Ensembl"/>
        </authorList>
    </citation>
    <scope>IDENTIFICATION</scope>
</reference>
<evidence type="ECO:0000256" key="16">
    <source>
        <dbReference type="ARBA" id="ARBA00044508"/>
    </source>
</evidence>
<comment type="catalytic activity">
    <reaction evidence="1">
        <text>[E2 ubiquitin-conjugating enzyme]-S-ubiquitinyl-L-cysteine + [acceptor protein]-L-lysine = [E2 ubiquitin-conjugating enzyme]-L-cysteine + [acceptor protein]-N(6)-ubiquitinyl-L-lysine.</text>
        <dbReference type="EC" id="2.3.2.31"/>
    </reaction>
</comment>
<dbReference type="Gene3D" id="3.10.110.10">
    <property type="entry name" value="Ubiquitin Conjugating Enzyme"/>
    <property type="match status" value="1"/>
</dbReference>
<dbReference type="Ensembl" id="ENSECRT00000012061.1">
    <property type="protein sequence ID" value="ENSECRP00000011868.1"/>
    <property type="gene ID" value="ENSECRG00000007922.1"/>
</dbReference>
<evidence type="ECO:0000256" key="15">
    <source>
        <dbReference type="ARBA" id="ARBA00023242"/>
    </source>
</evidence>
<dbReference type="PROSITE" id="PS00518">
    <property type="entry name" value="ZF_RING_1"/>
    <property type="match status" value="1"/>
</dbReference>
<dbReference type="AlphaFoldDB" id="A0A8C4S5U8"/>
<dbReference type="GeneTree" id="ENSGT00940000154507"/>
<keyword evidence="9" id="KW-0677">Repeat</keyword>
<keyword evidence="6" id="KW-0963">Cytoplasm</keyword>
<evidence type="ECO:0000313" key="23">
    <source>
        <dbReference type="Ensembl" id="ENSECRP00000011868.1"/>
    </source>
</evidence>
<keyword evidence="11" id="KW-0833">Ubl conjugation pathway</keyword>
<keyword evidence="13" id="KW-0805">Transcription regulation</keyword>
<comment type="pathway">
    <text evidence="4">Protein modification; protein ubiquitination.</text>
</comment>
<evidence type="ECO:0000256" key="7">
    <source>
        <dbReference type="ARBA" id="ARBA00022679"/>
    </source>
</evidence>
<proteinExistence type="inferred from homology"/>
<evidence type="ECO:0000256" key="18">
    <source>
        <dbReference type="ARBA" id="ARBA00075528"/>
    </source>
</evidence>
<dbReference type="SUPFAM" id="SSF57850">
    <property type="entry name" value="RING/U-box"/>
    <property type="match status" value="3"/>
</dbReference>
<dbReference type="Proteomes" id="UP000694620">
    <property type="component" value="Chromosome 11"/>
</dbReference>
<dbReference type="InterPro" id="IPR047548">
    <property type="entry name" value="Rcat_RBR_RNF14"/>
</dbReference>
<dbReference type="GO" id="GO:0005737">
    <property type="term" value="C:cytoplasm"/>
    <property type="evidence" value="ECO:0007669"/>
    <property type="project" value="UniProtKB-SubCell"/>
</dbReference>
<dbReference type="CDD" id="cd20354">
    <property type="entry name" value="Rcat_RBR_RNF14"/>
    <property type="match status" value="1"/>
</dbReference>
<dbReference type="GO" id="GO:0005634">
    <property type="term" value="C:nucleus"/>
    <property type="evidence" value="ECO:0007669"/>
    <property type="project" value="UniProtKB-SubCell"/>
</dbReference>
<keyword evidence="8" id="KW-0479">Metal-binding</keyword>
<dbReference type="InterPro" id="IPR013083">
    <property type="entry name" value="Znf_RING/FYVE/PHD"/>
</dbReference>
<dbReference type="EC" id="2.3.2.31" evidence="5"/>
<evidence type="ECO:0000256" key="4">
    <source>
        <dbReference type="ARBA" id="ARBA00004906"/>
    </source>
</evidence>
<dbReference type="OrthoDB" id="1431934at2759"/>
<dbReference type="InterPro" id="IPR001841">
    <property type="entry name" value="Znf_RING"/>
</dbReference>
<comment type="subcellular location">
    <subcellularLocation>
        <location evidence="3">Cytoplasm</location>
    </subcellularLocation>
    <subcellularLocation>
        <location evidence="2">Nucleus</location>
    </subcellularLocation>
</comment>
<keyword evidence="24" id="KW-1185">Reference proteome</keyword>
<dbReference type="InterPro" id="IPR006575">
    <property type="entry name" value="RWD_dom"/>
</dbReference>
<evidence type="ECO:0000256" key="3">
    <source>
        <dbReference type="ARBA" id="ARBA00004496"/>
    </source>
</evidence>
<organism evidence="23 24">
    <name type="scientific">Erpetoichthys calabaricus</name>
    <name type="common">Rope fish</name>
    <name type="synonym">Calamoichthys calabaricus</name>
    <dbReference type="NCBI Taxonomy" id="27687"/>
    <lineage>
        <taxon>Eukaryota</taxon>
        <taxon>Metazoa</taxon>
        <taxon>Chordata</taxon>
        <taxon>Craniata</taxon>
        <taxon>Vertebrata</taxon>
        <taxon>Euteleostomi</taxon>
        <taxon>Actinopterygii</taxon>
        <taxon>Polypteriformes</taxon>
        <taxon>Polypteridae</taxon>
        <taxon>Erpetoichthys</taxon>
    </lineage>
</organism>
<keyword evidence="12" id="KW-0862">Zinc</keyword>
<evidence type="ECO:0000256" key="5">
    <source>
        <dbReference type="ARBA" id="ARBA00012251"/>
    </source>
</evidence>
<evidence type="ECO:0000256" key="11">
    <source>
        <dbReference type="ARBA" id="ARBA00022786"/>
    </source>
</evidence>
<dbReference type="SMART" id="SM00647">
    <property type="entry name" value="IBR"/>
    <property type="match status" value="2"/>
</dbReference>
<sequence length="444" mass="51327">MSSEDLEAQKDELLALASIYDDEEFRSDEGAHGGEIRVLVDLPEDFRIIVRDKNNETVENGQLEYKVSFLPPLILNFEFPDDYPSASPPRYSLSCKWLTRLQLTAVCKHLDELWNENNGSVVLFTWMQFLKEDLLKFLNCELPFEIINGTKGVKKETLDNRAIQEVDPRIYLLPILLDFDQAQQQKLFDSKTYICGVCFTEKIGSACLYFKECKHVYCKACLTDYFRIQITDGNVHFLNCPEPECTSSATPAQVKELVEEDLFARYDRLLLQSSLDLMADIVYCPRKMCETAVMVETSNAMGICPRCQYPFCISCKKTYHGVSPCRRTKEEILEFCSRYLEGSEEKKKLLEQTYGKREIEKALEESCSEEWLTKNSKPCPRCNTNIQKVDGCNKMTCIGCRNYFCWVCLGCLNKYRPYSHFEDASSPCFNQLFEILNEDNDDED</sequence>
<dbReference type="GO" id="GO:0061630">
    <property type="term" value="F:ubiquitin protein ligase activity"/>
    <property type="evidence" value="ECO:0007669"/>
    <property type="project" value="UniProtKB-EC"/>
</dbReference>
<dbReference type="SUPFAM" id="SSF54495">
    <property type="entry name" value="UBC-like"/>
    <property type="match status" value="1"/>
</dbReference>
<dbReference type="CTD" id="9604"/>
<dbReference type="Gene3D" id="2.20.25.20">
    <property type="match status" value="1"/>
</dbReference>
<dbReference type="Gene3D" id="1.20.120.1750">
    <property type="match status" value="1"/>
</dbReference>
<reference evidence="23" key="1">
    <citation type="submission" date="2021-06" db="EMBL/GenBank/DDBJ databases">
        <authorList>
            <consortium name="Wellcome Sanger Institute Data Sharing"/>
        </authorList>
    </citation>
    <scope>NUCLEOTIDE SEQUENCE [LARGE SCALE GENOMIC DNA]</scope>
</reference>
<dbReference type="PROSITE" id="PS51873">
    <property type="entry name" value="TRIAD"/>
    <property type="match status" value="1"/>
</dbReference>
<evidence type="ECO:0000259" key="22">
    <source>
        <dbReference type="PROSITE" id="PS51873"/>
    </source>
</evidence>
<evidence type="ECO:0000256" key="17">
    <source>
        <dbReference type="ARBA" id="ARBA00067098"/>
    </source>
</evidence>
<dbReference type="CDD" id="cd16628">
    <property type="entry name" value="RING-HC_RBR_RNF14"/>
    <property type="match status" value="1"/>
</dbReference>
<dbReference type="InterPro" id="IPR044066">
    <property type="entry name" value="TRIAD_supradom"/>
</dbReference>
<dbReference type="InterPro" id="IPR002867">
    <property type="entry name" value="IBR_dom"/>
</dbReference>
<evidence type="ECO:0000256" key="6">
    <source>
        <dbReference type="ARBA" id="ARBA00022490"/>
    </source>
</evidence>
<dbReference type="Pfam" id="PF22191">
    <property type="entry name" value="IBR_1"/>
    <property type="match status" value="1"/>
</dbReference>
<evidence type="ECO:0000256" key="8">
    <source>
        <dbReference type="ARBA" id="ARBA00022723"/>
    </source>
</evidence>
<dbReference type="FunFam" id="3.10.110.10:FF:000049">
    <property type="entry name" value="RBR-type E3 ubiquitin transferase"/>
    <property type="match status" value="1"/>
</dbReference>
<dbReference type="GO" id="GO:0016567">
    <property type="term" value="P:protein ubiquitination"/>
    <property type="evidence" value="ECO:0007669"/>
    <property type="project" value="InterPro"/>
</dbReference>
<dbReference type="Gene3D" id="3.30.40.10">
    <property type="entry name" value="Zinc/RING finger domain, C3HC4 (zinc finger)"/>
    <property type="match status" value="1"/>
</dbReference>
<protein>
    <recommendedName>
        <fullName evidence="17">E3 ubiquitin-protein ligase RNF14</fullName>
        <ecNumber evidence="5">2.3.2.31</ecNumber>
    </recommendedName>
    <alternativeName>
        <fullName evidence="18">RING finger protein 14</fullName>
    </alternativeName>
</protein>
<dbReference type="FunFam" id="3.30.40.10:FF:000186">
    <property type="entry name" value="RBR-type E3 ubiquitin transferase"/>
    <property type="match status" value="1"/>
</dbReference>
<evidence type="ECO:0000256" key="12">
    <source>
        <dbReference type="ARBA" id="ARBA00022833"/>
    </source>
</evidence>
<dbReference type="CDD" id="cd23820">
    <property type="entry name" value="RWD_RNF14"/>
    <property type="match status" value="1"/>
</dbReference>
<evidence type="ECO:0000259" key="21">
    <source>
        <dbReference type="PROSITE" id="PS50908"/>
    </source>
</evidence>
<name>A0A8C4S5U8_ERPCA</name>
<keyword evidence="10 19" id="KW-0863">Zinc-finger</keyword>
<keyword evidence="14" id="KW-0804">Transcription</keyword>
<comment type="similarity">
    <text evidence="16">Belongs to the RBR family. RNF14 subfamily.</text>
</comment>
<evidence type="ECO:0000256" key="2">
    <source>
        <dbReference type="ARBA" id="ARBA00004123"/>
    </source>
</evidence>
<dbReference type="InterPro" id="IPR031128">
    <property type="entry name" value="RNF14_RING-HC_Zfn"/>
</dbReference>
<dbReference type="GO" id="GO:0060828">
    <property type="term" value="P:regulation of canonical Wnt signaling pathway"/>
    <property type="evidence" value="ECO:0007669"/>
    <property type="project" value="UniProtKB-ARBA"/>
</dbReference>
<dbReference type="CDD" id="cd20341">
    <property type="entry name" value="BRcat_RBR_RNF14"/>
    <property type="match status" value="1"/>
</dbReference>
<evidence type="ECO:0000256" key="9">
    <source>
        <dbReference type="ARBA" id="ARBA00022737"/>
    </source>
</evidence>
<reference evidence="23" key="2">
    <citation type="submission" date="2025-08" db="UniProtKB">
        <authorList>
            <consortium name="Ensembl"/>
        </authorList>
    </citation>
    <scope>IDENTIFICATION</scope>
</reference>
<feature type="domain" description="RING-type" evidence="20">
    <location>
        <begin position="195"/>
        <end position="241"/>
    </location>
</feature>
<evidence type="ECO:0000256" key="19">
    <source>
        <dbReference type="PROSITE-ProRule" id="PRU00175"/>
    </source>
</evidence>
<dbReference type="Pfam" id="PF05773">
    <property type="entry name" value="RWD"/>
    <property type="match status" value="1"/>
</dbReference>
<accession>A0A8C4S5U8</accession>
<dbReference type="PROSITE" id="PS50908">
    <property type="entry name" value="RWD"/>
    <property type="match status" value="1"/>
</dbReference>
<keyword evidence="15" id="KW-0539">Nucleus</keyword>
<dbReference type="GO" id="GO:0008270">
    <property type="term" value="F:zinc ion binding"/>
    <property type="evidence" value="ECO:0007669"/>
    <property type="project" value="UniProtKB-KW"/>
</dbReference>
<keyword evidence="7" id="KW-0808">Transferase</keyword>
<dbReference type="RefSeq" id="XP_028668597.1">
    <property type="nucleotide sequence ID" value="XM_028812764.2"/>
</dbReference>